<evidence type="ECO:0000313" key="3">
    <source>
        <dbReference type="Proteomes" id="UP000756132"/>
    </source>
</evidence>
<keyword evidence="3" id="KW-1185">Reference proteome</keyword>
<reference evidence="2" key="1">
    <citation type="submission" date="2021-12" db="EMBL/GenBank/DDBJ databases">
        <authorList>
            <person name="Zaccaron A."/>
            <person name="Stergiopoulos I."/>
        </authorList>
    </citation>
    <scope>NUCLEOTIDE SEQUENCE</scope>
    <source>
        <strain evidence="2">Race5_Kim</strain>
    </source>
</reference>
<feature type="compositionally biased region" description="Basic and acidic residues" evidence="1">
    <location>
        <begin position="36"/>
        <end position="45"/>
    </location>
</feature>
<accession>A0A9Q8P2T2</accession>
<feature type="region of interest" description="Disordered" evidence="1">
    <location>
        <begin position="1"/>
        <end position="24"/>
    </location>
</feature>
<dbReference type="AlphaFoldDB" id="A0A9Q8P2T2"/>
<protein>
    <submittedName>
        <fullName evidence="2">Uncharacterized protein</fullName>
    </submittedName>
</protein>
<dbReference type="GeneID" id="71981733"/>
<dbReference type="KEGG" id="ffu:CLAFUR5_01855"/>
<sequence>MITSSDHDEPAQPEIETINNGRATILQNRGLRDALKQNRSSKDQRGCIQKTEVQPYRISKPSTSHRREAKSTMQERQSKGLKPKACIKSYRTATVPAAGRASVPEIVDLCSTDSESVVL</sequence>
<dbReference type="RefSeq" id="XP_047755363.1">
    <property type="nucleotide sequence ID" value="XM_047901003.1"/>
</dbReference>
<name>A0A9Q8P2T2_PASFU</name>
<dbReference type="Proteomes" id="UP000756132">
    <property type="component" value="Chromosome 1"/>
</dbReference>
<reference evidence="2" key="2">
    <citation type="journal article" date="2022" name="Microb. Genom.">
        <title>A chromosome-scale genome assembly of the tomato pathogen Cladosporium fulvum reveals a compartmentalized genome architecture and the presence of a dispensable chromosome.</title>
        <authorList>
            <person name="Zaccaron A.Z."/>
            <person name="Chen L.H."/>
            <person name="Samaras A."/>
            <person name="Stergiopoulos I."/>
        </authorList>
    </citation>
    <scope>NUCLEOTIDE SEQUENCE</scope>
    <source>
        <strain evidence="2">Race5_Kim</strain>
    </source>
</reference>
<proteinExistence type="predicted"/>
<evidence type="ECO:0000313" key="2">
    <source>
        <dbReference type="EMBL" id="UJO10997.1"/>
    </source>
</evidence>
<feature type="region of interest" description="Disordered" evidence="1">
    <location>
        <begin position="36"/>
        <end position="83"/>
    </location>
</feature>
<gene>
    <name evidence="2" type="ORF">CLAFUR5_01855</name>
</gene>
<feature type="compositionally biased region" description="Basic and acidic residues" evidence="1">
    <location>
        <begin position="1"/>
        <end position="10"/>
    </location>
</feature>
<dbReference type="EMBL" id="CP090163">
    <property type="protein sequence ID" value="UJO10997.1"/>
    <property type="molecule type" value="Genomic_DNA"/>
</dbReference>
<organism evidence="2 3">
    <name type="scientific">Passalora fulva</name>
    <name type="common">Tomato leaf mold</name>
    <name type="synonym">Cladosporium fulvum</name>
    <dbReference type="NCBI Taxonomy" id="5499"/>
    <lineage>
        <taxon>Eukaryota</taxon>
        <taxon>Fungi</taxon>
        <taxon>Dikarya</taxon>
        <taxon>Ascomycota</taxon>
        <taxon>Pezizomycotina</taxon>
        <taxon>Dothideomycetes</taxon>
        <taxon>Dothideomycetidae</taxon>
        <taxon>Mycosphaerellales</taxon>
        <taxon>Mycosphaerellaceae</taxon>
        <taxon>Fulvia</taxon>
    </lineage>
</organism>
<evidence type="ECO:0000256" key="1">
    <source>
        <dbReference type="SAM" id="MobiDB-lite"/>
    </source>
</evidence>